<gene>
    <name evidence="2" type="ORF">FGO68_gene8778</name>
</gene>
<dbReference type="InterPro" id="IPR010496">
    <property type="entry name" value="AL/BT2_dom"/>
</dbReference>
<reference evidence="2" key="1">
    <citation type="submission" date="2019-06" db="EMBL/GenBank/DDBJ databases">
        <authorList>
            <person name="Zheng W."/>
        </authorList>
    </citation>
    <scope>NUCLEOTIDE SEQUENCE</scope>
    <source>
        <strain evidence="2">QDHG01</strain>
    </source>
</reference>
<dbReference type="GO" id="GO:0016787">
    <property type="term" value="F:hydrolase activity"/>
    <property type="evidence" value="ECO:0007669"/>
    <property type="project" value="InterPro"/>
</dbReference>
<evidence type="ECO:0000313" key="2">
    <source>
        <dbReference type="EMBL" id="TNV71551.1"/>
    </source>
</evidence>
<organism evidence="2 3">
    <name type="scientific">Halteria grandinella</name>
    <dbReference type="NCBI Taxonomy" id="5974"/>
    <lineage>
        <taxon>Eukaryota</taxon>
        <taxon>Sar</taxon>
        <taxon>Alveolata</taxon>
        <taxon>Ciliophora</taxon>
        <taxon>Intramacronucleata</taxon>
        <taxon>Spirotrichea</taxon>
        <taxon>Stichotrichia</taxon>
        <taxon>Sporadotrichida</taxon>
        <taxon>Halteriidae</taxon>
        <taxon>Halteria</taxon>
    </lineage>
</organism>
<name>A0A8J8NAU9_HALGN</name>
<feature type="domain" description="3-keto-alpha-glucoside-1,2-lyase/3-keto-2-hydroxy-glucal hydratase" evidence="1">
    <location>
        <begin position="233"/>
        <end position="407"/>
    </location>
</feature>
<sequence>MPRRHWQVLCISDSSRGWDRKLRLAIDSVTPLRHIGLSQCIVTIGSPSHSPAASYSIKRLDTKSAQSLETTRLTGCKETTVKVPIPSIAHLICCFLGIATPSLPFETVQKKLDDAKALYAREMREYKKEIDDWFEVEIDFARKAKSDVAAKVKKVKAEKEEFDTNGTLPKRFPNTKRRKQTRSLEVLVDVYKTTIDSYYRDKKDEEATKLEKELGEIQNRNVLQSIEVGGGRVFNGRNLTGFLPGLGPNNWVVDNGFLGNQGNGSIFTAKTYSDFVLNFEFQITADTAATIDIGAFPGDTPAWVFIENTRNAMGAITRSSGEGKAFNVSRLDPPADLRPPGRWNEMTIEFKDSTLQVTLNGKQLDKQNLKDHFDQQRVKLPPEQRRLGRIGLSKRWGTGTILLRNLVVEELQLERFTLAYNEDFLF</sequence>
<dbReference type="EMBL" id="RRYP01029757">
    <property type="protein sequence ID" value="TNV71551.1"/>
    <property type="molecule type" value="Genomic_DNA"/>
</dbReference>
<proteinExistence type="predicted"/>
<dbReference type="Pfam" id="PF06439">
    <property type="entry name" value="3keto-disac_hyd"/>
    <property type="match status" value="1"/>
</dbReference>
<accession>A0A8J8NAU9</accession>
<keyword evidence="3" id="KW-1185">Reference proteome</keyword>
<dbReference type="Proteomes" id="UP000785679">
    <property type="component" value="Unassembled WGS sequence"/>
</dbReference>
<comment type="caution">
    <text evidence="2">The sequence shown here is derived from an EMBL/GenBank/DDBJ whole genome shotgun (WGS) entry which is preliminary data.</text>
</comment>
<protein>
    <recommendedName>
        <fullName evidence="1">3-keto-alpha-glucoside-1,2-lyase/3-keto-2-hydroxy-glucal hydratase domain-containing protein</fullName>
    </recommendedName>
</protein>
<evidence type="ECO:0000313" key="3">
    <source>
        <dbReference type="Proteomes" id="UP000785679"/>
    </source>
</evidence>
<evidence type="ECO:0000259" key="1">
    <source>
        <dbReference type="Pfam" id="PF06439"/>
    </source>
</evidence>
<dbReference type="AlphaFoldDB" id="A0A8J8NAU9"/>
<dbReference type="Gene3D" id="2.60.120.560">
    <property type="entry name" value="Exo-inulinase, domain 1"/>
    <property type="match status" value="1"/>
</dbReference>